<evidence type="ECO:0000313" key="4">
    <source>
        <dbReference type="EMBL" id="KIM48439.1"/>
    </source>
</evidence>
<dbReference type="EMBL" id="KN831769">
    <property type="protein sequence ID" value="KIM48439.1"/>
    <property type="molecule type" value="Genomic_DNA"/>
</dbReference>
<dbReference type="Gene3D" id="3.40.250.10">
    <property type="entry name" value="Rhodanese-like domain"/>
    <property type="match status" value="2"/>
</dbReference>
<reference evidence="5" key="2">
    <citation type="submission" date="2015-01" db="EMBL/GenBank/DDBJ databases">
        <title>Evolutionary Origins and Diversification of the Mycorrhizal Mutualists.</title>
        <authorList>
            <consortium name="DOE Joint Genome Institute"/>
            <consortium name="Mycorrhizal Genomics Consortium"/>
            <person name="Kohler A."/>
            <person name="Kuo A."/>
            <person name="Nagy L.G."/>
            <person name="Floudas D."/>
            <person name="Copeland A."/>
            <person name="Barry K.W."/>
            <person name="Cichocki N."/>
            <person name="Veneault-Fourrey C."/>
            <person name="LaButti K."/>
            <person name="Lindquist E.A."/>
            <person name="Lipzen A."/>
            <person name="Lundell T."/>
            <person name="Morin E."/>
            <person name="Murat C."/>
            <person name="Riley R."/>
            <person name="Ohm R."/>
            <person name="Sun H."/>
            <person name="Tunlid A."/>
            <person name="Henrissat B."/>
            <person name="Grigoriev I.V."/>
            <person name="Hibbett D.S."/>
            <person name="Martin F."/>
        </authorList>
    </citation>
    <scope>NUCLEOTIDE SEQUENCE [LARGE SCALE GENOMIC DNA]</scope>
    <source>
        <strain evidence="5">h7</strain>
    </source>
</reference>
<dbReference type="GO" id="GO:0004792">
    <property type="term" value="F:thiosulfate-cyanide sulfurtransferase activity"/>
    <property type="evidence" value="ECO:0007669"/>
    <property type="project" value="TreeGrafter"/>
</dbReference>
<evidence type="ECO:0000313" key="5">
    <source>
        <dbReference type="Proteomes" id="UP000053424"/>
    </source>
</evidence>
<dbReference type="InterPro" id="IPR001763">
    <property type="entry name" value="Rhodanese-like_dom"/>
</dbReference>
<dbReference type="CDD" id="cd01449">
    <property type="entry name" value="TST_Repeat_2"/>
    <property type="match status" value="1"/>
</dbReference>
<dbReference type="CDD" id="cd01448">
    <property type="entry name" value="TST_Repeat_1"/>
    <property type="match status" value="1"/>
</dbReference>
<feature type="domain" description="Rhodanese" evidence="3">
    <location>
        <begin position="61"/>
        <end position="161"/>
    </location>
</feature>
<keyword evidence="2" id="KW-0677">Repeat</keyword>
<gene>
    <name evidence="4" type="ORF">M413DRAFT_440171</name>
</gene>
<dbReference type="InterPro" id="IPR045078">
    <property type="entry name" value="TST/MPST-like"/>
</dbReference>
<dbReference type="STRING" id="686832.A0A0C3CWA6"/>
<dbReference type="HOGENOM" id="CLU_031618_3_1_1"/>
<keyword evidence="5" id="KW-1185">Reference proteome</keyword>
<keyword evidence="1" id="KW-0808">Transferase</keyword>
<name>A0A0C3CWA6_HEBCY</name>
<dbReference type="OrthoDB" id="270167at2759"/>
<dbReference type="PANTHER" id="PTHR11364:SF27">
    <property type="entry name" value="SULFURTRANSFERASE"/>
    <property type="match status" value="1"/>
</dbReference>
<dbReference type="SUPFAM" id="SSF52821">
    <property type="entry name" value="Rhodanese/Cell cycle control phosphatase"/>
    <property type="match status" value="2"/>
</dbReference>
<organism evidence="4 5">
    <name type="scientific">Hebeloma cylindrosporum</name>
    <dbReference type="NCBI Taxonomy" id="76867"/>
    <lineage>
        <taxon>Eukaryota</taxon>
        <taxon>Fungi</taxon>
        <taxon>Dikarya</taxon>
        <taxon>Basidiomycota</taxon>
        <taxon>Agaricomycotina</taxon>
        <taxon>Agaricomycetes</taxon>
        <taxon>Agaricomycetidae</taxon>
        <taxon>Agaricales</taxon>
        <taxon>Agaricineae</taxon>
        <taxon>Hymenogastraceae</taxon>
        <taxon>Hebeloma</taxon>
    </lineage>
</organism>
<dbReference type="PANTHER" id="PTHR11364">
    <property type="entry name" value="THIOSULFATE SULFERTANSFERASE"/>
    <property type="match status" value="1"/>
</dbReference>
<dbReference type="InterPro" id="IPR036873">
    <property type="entry name" value="Rhodanese-like_dom_sf"/>
</dbReference>
<dbReference type="Proteomes" id="UP000053424">
    <property type="component" value="Unassembled WGS sequence"/>
</dbReference>
<protein>
    <recommendedName>
        <fullName evidence="3">Rhodanese domain-containing protein</fullName>
    </recommendedName>
</protein>
<proteinExistence type="predicted"/>
<evidence type="ECO:0000256" key="1">
    <source>
        <dbReference type="ARBA" id="ARBA00022679"/>
    </source>
</evidence>
<dbReference type="AlphaFoldDB" id="A0A0C3CWA6"/>
<evidence type="ECO:0000256" key="2">
    <source>
        <dbReference type="ARBA" id="ARBA00022737"/>
    </source>
</evidence>
<sequence length="332" mass="36346">MALFRTSIRVFHSSTRKMTTSSVTRAPFLLSPNQVSELTNSGHTHSVSLLDSTWFMPNSPRNAKDEFLSKRIRGAQFLDLDEVASSHELGLKHMMPDSQTFARACEKLGISPSTHVIIYDSHGVFSSPRALFMFRSFGHENSSIIDGGLPRWVDEGHPLDTAAPILPEPGTYGLPNLKEGAIKNYDDIVANSQHDPATNGHVELVLDARPKGRYTGTDPEPRPGLSSGHIPHSYSLTFNLFLQKHKTKTGQEYSTFLPPSEIKAALDNAVGTAEANQIINGQRPVVTSCGSGMTAGVLWLGLQLLGVKQVGLYDESWTGYSMRPTSQIQKTS</sequence>
<reference evidence="4 5" key="1">
    <citation type="submission" date="2014-04" db="EMBL/GenBank/DDBJ databases">
        <authorList>
            <consortium name="DOE Joint Genome Institute"/>
            <person name="Kuo A."/>
            <person name="Gay G."/>
            <person name="Dore J."/>
            <person name="Kohler A."/>
            <person name="Nagy L.G."/>
            <person name="Floudas D."/>
            <person name="Copeland A."/>
            <person name="Barry K.W."/>
            <person name="Cichocki N."/>
            <person name="Veneault-Fourrey C."/>
            <person name="LaButti K."/>
            <person name="Lindquist E.A."/>
            <person name="Lipzen A."/>
            <person name="Lundell T."/>
            <person name="Morin E."/>
            <person name="Murat C."/>
            <person name="Sun H."/>
            <person name="Tunlid A."/>
            <person name="Henrissat B."/>
            <person name="Grigoriev I.V."/>
            <person name="Hibbett D.S."/>
            <person name="Martin F."/>
            <person name="Nordberg H.P."/>
            <person name="Cantor M.N."/>
            <person name="Hua S.X."/>
        </authorList>
    </citation>
    <scope>NUCLEOTIDE SEQUENCE [LARGE SCALE GENOMIC DNA]</scope>
    <source>
        <strain evidence="5">h7</strain>
    </source>
</reference>
<dbReference type="GO" id="GO:0005739">
    <property type="term" value="C:mitochondrion"/>
    <property type="evidence" value="ECO:0007669"/>
    <property type="project" value="TreeGrafter"/>
</dbReference>
<dbReference type="Pfam" id="PF00581">
    <property type="entry name" value="Rhodanese"/>
    <property type="match status" value="2"/>
</dbReference>
<accession>A0A0C3CWA6</accession>
<evidence type="ECO:0000259" key="3">
    <source>
        <dbReference type="PROSITE" id="PS50206"/>
    </source>
</evidence>
<feature type="domain" description="Rhodanese" evidence="3">
    <location>
        <begin position="199"/>
        <end position="329"/>
    </location>
</feature>
<dbReference type="PROSITE" id="PS50206">
    <property type="entry name" value="RHODANESE_3"/>
    <property type="match status" value="2"/>
</dbReference>
<dbReference type="SMART" id="SM00450">
    <property type="entry name" value="RHOD"/>
    <property type="match status" value="2"/>
</dbReference>